<dbReference type="EMBL" id="MT143834">
    <property type="protein sequence ID" value="QJB03260.1"/>
    <property type="molecule type" value="Genomic_DNA"/>
</dbReference>
<protein>
    <submittedName>
        <fullName evidence="1">Uncharacterized protein</fullName>
    </submittedName>
</protein>
<proteinExistence type="predicted"/>
<reference evidence="1" key="1">
    <citation type="submission" date="2020-03" db="EMBL/GenBank/DDBJ databases">
        <title>The deep terrestrial virosphere.</title>
        <authorList>
            <person name="Holmfeldt K."/>
            <person name="Nilsson E."/>
            <person name="Simone D."/>
            <person name="Lopez-Fernandez M."/>
            <person name="Wu X."/>
            <person name="de Brujin I."/>
            <person name="Lundin D."/>
            <person name="Andersson A."/>
            <person name="Bertilsson S."/>
            <person name="Dopson M."/>
        </authorList>
    </citation>
    <scope>NUCLEOTIDE SEQUENCE</scope>
    <source>
        <strain evidence="1">MM171B00830</strain>
    </source>
</reference>
<evidence type="ECO:0000313" key="1">
    <source>
        <dbReference type="EMBL" id="QJB03260.1"/>
    </source>
</evidence>
<sequence length="174" mass="19746">MKEIIIIMGIAPCLEEDLSNIFKLQDLKEVDFMAIGLDCSDRVLFDIQHVTSYHQEFEQFKARRSKAGGNLDYKTHSHKPPADYIWPLVARSPLSGSSAFLGCQAAIGLGYEKIVLCGCPMQGKNFINKKATDYDKFQKGWVKFAPQMFGDKVKSMSGFTRDLMGFPTKEWLYE</sequence>
<gene>
    <name evidence="1" type="ORF">MM171B00830_0010</name>
</gene>
<accession>A0A6M3MAM2</accession>
<dbReference type="AlphaFoldDB" id="A0A6M3MAM2"/>
<name>A0A6M3MAM2_9ZZZZ</name>
<organism evidence="1">
    <name type="scientific">viral metagenome</name>
    <dbReference type="NCBI Taxonomy" id="1070528"/>
    <lineage>
        <taxon>unclassified sequences</taxon>
        <taxon>metagenomes</taxon>
        <taxon>organismal metagenomes</taxon>
    </lineage>
</organism>